<protein>
    <submittedName>
        <fullName evidence="1">Nitrous oxide reductase accessory protein NosL</fullName>
    </submittedName>
</protein>
<name>A0ABT7HRF5_9BACT</name>
<dbReference type="PROSITE" id="PS51257">
    <property type="entry name" value="PROKAR_LIPOPROTEIN"/>
    <property type="match status" value="1"/>
</dbReference>
<dbReference type="Pfam" id="PF05573">
    <property type="entry name" value="NosL"/>
    <property type="match status" value="1"/>
</dbReference>
<reference evidence="1" key="1">
    <citation type="submission" date="2022-08" db="EMBL/GenBank/DDBJ databases">
        <authorList>
            <person name="Wang H."/>
        </authorList>
    </citation>
    <scope>NUCLEOTIDE SEQUENCE</scope>
    <source>
        <strain evidence="1">PS10</strain>
    </source>
</reference>
<dbReference type="Proteomes" id="UP001173801">
    <property type="component" value="Unassembled WGS sequence"/>
</dbReference>
<evidence type="ECO:0000313" key="1">
    <source>
        <dbReference type="EMBL" id="MDL0089491.1"/>
    </source>
</evidence>
<gene>
    <name evidence="1" type="ORF">NYG85_08990</name>
</gene>
<dbReference type="RefSeq" id="WP_284938167.1">
    <property type="nucleotide sequence ID" value="NZ_JANURM010000014.1"/>
</dbReference>
<organism evidence="1 2">
    <name type="scientific">Campylobacter gastrosuis</name>
    <dbReference type="NCBI Taxonomy" id="2974576"/>
    <lineage>
        <taxon>Bacteria</taxon>
        <taxon>Pseudomonadati</taxon>
        <taxon>Campylobacterota</taxon>
        <taxon>Epsilonproteobacteria</taxon>
        <taxon>Campylobacterales</taxon>
        <taxon>Campylobacteraceae</taxon>
        <taxon>Campylobacter</taxon>
    </lineage>
</organism>
<proteinExistence type="predicted"/>
<comment type="caution">
    <text evidence="1">The sequence shown here is derived from an EMBL/GenBank/DDBJ whole genome shotgun (WGS) entry which is preliminary data.</text>
</comment>
<evidence type="ECO:0000313" key="2">
    <source>
        <dbReference type="Proteomes" id="UP001173801"/>
    </source>
</evidence>
<keyword evidence="2" id="KW-1185">Reference proteome</keyword>
<sequence>MINVFKILAILLFLVGCDGESYGKVHFDREPCKHCQMIISDNKFSVDVVFNGKNLYFDDIGCFVSYAVKQNPELISKAKIYVNDYESGEFIEARTAYFYHGYGSPMMFGYAAFKQPLNGKEALNFDELIKHLKNSKAHH</sequence>
<accession>A0ABT7HRF5</accession>
<reference evidence="1" key="2">
    <citation type="journal article" date="2023" name="Microorganisms">
        <title>Isolation and Genomic Characteristics of Cat-Borne Campylobacter felis sp. nov. and Sheep-Borne Campylobacter ovis sp. nov.</title>
        <authorList>
            <person name="Wang H."/>
            <person name="Li Y."/>
            <person name="Gu Y."/>
            <person name="Zhou G."/>
            <person name="Chen X."/>
            <person name="Zhang X."/>
            <person name="Shao Z."/>
            <person name="Zhang J."/>
            <person name="Zhang M."/>
        </authorList>
    </citation>
    <scope>NUCLEOTIDE SEQUENCE</scope>
    <source>
        <strain evidence="1">PS10</strain>
    </source>
</reference>
<dbReference type="SUPFAM" id="SSF160387">
    <property type="entry name" value="NosL/MerB-like"/>
    <property type="match status" value="1"/>
</dbReference>
<dbReference type="EMBL" id="JANURM010000014">
    <property type="protein sequence ID" value="MDL0089491.1"/>
    <property type="molecule type" value="Genomic_DNA"/>
</dbReference>
<dbReference type="InterPro" id="IPR008719">
    <property type="entry name" value="N2O_reductase_NosL"/>
</dbReference>